<evidence type="ECO:0000313" key="5">
    <source>
        <dbReference type="Proteomes" id="UP001107558"/>
    </source>
</evidence>
<dbReference type="Proteomes" id="UP001107558">
    <property type="component" value="Chromosome 3"/>
</dbReference>
<evidence type="ECO:0000256" key="1">
    <source>
        <dbReference type="ARBA" id="ARBA00024195"/>
    </source>
</evidence>
<evidence type="ECO:0000259" key="3">
    <source>
        <dbReference type="PROSITE" id="PS50240"/>
    </source>
</evidence>
<dbReference type="InterPro" id="IPR051333">
    <property type="entry name" value="CLIP_Serine_Protease"/>
</dbReference>
<proteinExistence type="inferred from homology"/>
<dbReference type="InterPro" id="IPR009003">
    <property type="entry name" value="Peptidase_S1_PA"/>
</dbReference>
<name>A0A9J6BVR3_POLVA</name>
<comment type="caution">
    <text evidence="4">The sequence shown here is derived from an EMBL/GenBank/DDBJ whole genome shotgun (WGS) entry which is preliminary data.</text>
</comment>
<dbReference type="InterPro" id="IPR043504">
    <property type="entry name" value="Peptidase_S1_PA_chymotrypsin"/>
</dbReference>
<dbReference type="EMBL" id="JADBJN010000003">
    <property type="protein sequence ID" value="KAG5673366.1"/>
    <property type="molecule type" value="Genomic_DNA"/>
</dbReference>
<feature type="domain" description="Peptidase S1" evidence="3">
    <location>
        <begin position="29"/>
        <end position="258"/>
    </location>
</feature>
<keyword evidence="5" id="KW-1185">Reference proteome</keyword>
<reference evidence="4" key="1">
    <citation type="submission" date="2021-03" db="EMBL/GenBank/DDBJ databases">
        <title>Chromosome level genome of the anhydrobiotic midge Polypedilum vanderplanki.</title>
        <authorList>
            <person name="Yoshida Y."/>
            <person name="Kikawada T."/>
            <person name="Gusev O."/>
        </authorList>
    </citation>
    <scope>NUCLEOTIDE SEQUENCE</scope>
    <source>
        <strain evidence="4">NIAS01</strain>
        <tissue evidence="4">Whole body or cell culture</tissue>
    </source>
</reference>
<dbReference type="InterPro" id="IPR001314">
    <property type="entry name" value="Peptidase_S1A"/>
</dbReference>
<evidence type="ECO:0000256" key="2">
    <source>
        <dbReference type="SAM" id="SignalP"/>
    </source>
</evidence>
<sequence length="259" mass="29105">MKKILILLTICGILGVQAQTDEQEFAPYVINGVRSPVAPYFAYIRFYQGNNFGWGGGALVDPRSIVTSASIVAPWERIRVYLGGNNRDFMREHEVFNFTAHPNFDRFSRAFDIAVVRLVNPIIPSAEIHPIALPPLYNPPNSDLPFEHEEITVDGYGATTAQNQQAATFLYRSHQRITSQERCTAFFVLDTEQAFCGEDLDERSNVCFGDLGSPAIGTYRRNPYLAGIVRIHPNCGVNQPAAYTRISFFLPWIQSQILI</sequence>
<dbReference type="GO" id="GO:0006508">
    <property type="term" value="P:proteolysis"/>
    <property type="evidence" value="ECO:0007669"/>
    <property type="project" value="InterPro"/>
</dbReference>
<dbReference type="PRINTS" id="PR00722">
    <property type="entry name" value="CHYMOTRYPSIN"/>
</dbReference>
<organism evidence="4 5">
    <name type="scientific">Polypedilum vanderplanki</name>
    <name type="common">Sleeping chironomid midge</name>
    <dbReference type="NCBI Taxonomy" id="319348"/>
    <lineage>
        <taxon>Eukaryota</taxon>
        <taxon>Metazoa</taxon>
        <taxon>Ecdysozoa</taxon>
        <taxon>Arthropoda</taxon>
        <taxon>Hexapoda</taxon>
        <taxon>Insecta</taxon>
        <taxon>Pterygota</taxon>
        <taxon>Neoptera</taxon>
        <taxon>Endopterygota</taxon>
        <taxon>Diptera</taxon>
        <taxon>Nematocera</taxon>
        <taxon>Chironomoidea</taxon>
        <taxon>Chironomidae</taxon>
        <taxon>Chironominae</taxon>
        <taxon>Polypedilum</taxon>
        <taxon>Polypedilum</taxon>
    </lineage>
</organism>
<feature type="chain" id="PRO_5039919291" description="Peptidase S1 domain-containing protein" evidence="2">
    <location>
        <begin position="19"/>
        <end position="259"/>
    </location>
</feature>
<dbReference type="SMART" id="SM00020">
    <property type="entry name" value="Tryp_SPc"/>
    <property type="match status" value="1"/>
</dbReference>
<dbReference type="AlphaFoldDB" id="A0A9J6BVR3"/>
<dbReference type="GO" id="GO:0004252">
    <property type="term" value="F:serine-type endopeptidase activity"/>
    <property type="evidence" value="ECO:0007669"/>
    <property type="project" value="InterPro"/>
</dbReference>
<comment type="similarity">
    <text evidence="1">Belongs to the peptidase S1 family. CLIP subfamily.</text>
</comment>
<protein>
    <recommendedName>
        <fullName evidence="3">Peptidase S1 domain-containing protein</fullName>
    </recommendedName>
</protein>
<dbReference type="Gene3D" id="2.40.10.10">
    <property type="entry name" value="Trypsin-like serine proteases"/>
    <property type="match status" value="1"/>
</dbReference>
<dbReference type="PROSITE" id="PS50240">
    <property type="entry name" value="TRYPSIN_DOM"/>
    <property type="match status" value="1"/>
</dbReference>
<dbReference type="Pfam" id="PF00089">
    <property type="entry name" value="Trypsin"/>
    <property type="match status" value="1"/>
</dbReference>
<gene>
    <name evidence="4" type="ORF">PVAND_003423</name>
</gene>
<dbReference type="SUPFAM" id="SSF50494">
    <property type="entry name" value="Trypsin-like serine proteases"/>
    <property type="match status" value="1"/>
</dbReference>
<accession>A0A9J6BVR3</accession>
<dbReference type="PANTHER" id="PTHR24260">
    <property type="match status" value="1"/>
</dbReference>
<feature type="signal peptide" evidence="2">
    <location>
        <begin position="1"/>
        <end position="18"/>
    </location>
</feature>
<dbReference type="InterPro" id="IPR001254">
    <property type="entry name" value="Trypsin_dom"/>
</dbReference>
<evidence type="ECO:0000313" key="4">
    <source>
        <dbReference type="EMBL" id="KAG5673366.1"/>
    </source>
</evidence>
<keyword evidence="2" id="KW-0732">Signal</keyword>
<dbReference type="PANTHER" id="PTHR24260:SF136">
    <property type="entry name" value="GH08193P-RELATED"/>
    <property type="match status" value="1"/>
</dbReference>
<dbReference type="OrthoDB" id="6261922at2759"/>